<organism evidence="2 3">
    <name type="scientific">Trichinella nativa</name>
    <dbReference type="NCBI Taxonomy" id="6335"/>
    <lineage>
        <taxon>Eukaryota</taxon>
        <taxon>Metazoa</taxon>
        <taxon>Ecdysozoa</taxon>
        <taxon>Nematoda</taxon>
        <taxon>Enoplea</taxon>
        <taxon>Dorylaimia</taxon>
        <taxon>Trichinellida</taxon>
        <taxon>Trichinellidae</taxon>
        <taxon>Trichinella</taxon>
    </lineage>
</organism>
<dbReference type="InterPro" id="IPR012337">
    <property type="entry name" value="RNaseH-like_sf"/>
</dbReference>
<evidence type="ECO:0000313" key="3">
    <source>
        <dbReference type="Proteomes" id="UP000054721"/>
    </source>
</evidence>
<comment type="caution">
    <text evidence="2">The sequence shown here is derived from an EMBL/GenBank/DDBJ whole genome shotgun (WGS) entry which is preliminary data.</text>
</comment>
<dbReference type="Pfam" id="PF18701">
    <property type="entry name" value="DUF5641"/>
    <property type="match status" value="1"/>
</dbReference>
<protein>
    <recommendedName>
        <fullName evidence="1">DUF5641 domain-containing protein</fullName>
    </recommendedName>
</protein>
<dbReference type="PANTHER" id="PTHR47331">
    <property type="entry name" value="PHD-TYPE DOMAIN-CONTAINING PROTEIN"/>
    <property type="match status" value="1"/>
</dbReference>
<name>A0A0V1KL70_9BILA</name>
<dbReference type="PANTHER" id="PTHR47331:SF1">
    <property type="entry name" value="GAG-LIKE PROTEIN"/>
    <property type="match status" value="1"/>
</dbReference>
<dbReference type="InterPro" id="IPR040676">
    <property type="entry name" value="DUF5641"/>
</dbReference>
<dbReference type="EMBL" id="JYDW01000526">
    <property type="protein sequence ID" value="KRZ47906.1"/>
    <property type="molecule type" value="Genomic_DNA"/>
</dbReference>
<dbReference type="Gene3D" id="3.30.420.10">
    <property type="entry name" value="Ribonuclease H-like superfamily/Ribonuclease H"/>
    <property type="match status" value="1"/>
</dbReference>
<dbReference type="AlphaFoldDB" id="A0A0V1KL70"/>
<dbReference type="GO" id="GO:0003676">
    <property type="term" value="F:nucleic acid binding"/>
    <property type="evidence" value="ECO:0007669"/>
    <property type="project" value="InterPro"/>
</dbReference>
<dbReference type="SUPFAM" id="SSF53098">
    <property type="entry name" value="Ribonuclease H-like"/>
    <property type="match status" value="1"/>
</dbReference>
<keyword evidence="3" id="KW-1185">Reference proteome</keyword>
<dbReference type="OrthoDB" id="8019190at2759"/>
<dbReference type="Proteomes" id="UP000054721">
    <property type="component" value="Unassembled WGS sequence"/>
</dbReference>
<reference evidence="2 3" key="1">
    <citation type="submission" date="2015-05" db="EMBL/GenBank/DDBJ databases">
        <title>Evolution of Trichinella species and genotypes.</title>
        <authorList>
            <person name="Korhonen P.K."/>
            <person name="Edoardo P."/>
            <person name="Giuseppe L.R."/>
            <person name="Gasser R.B."/>
        </authorList>
    </citation>
    <scope>NUCLEOTIDE SEQUENCE [LARGE SCALE GENOMIC DNA]</scope>
    <source>
        <strain evidence="2">ISS10</strain>
    </source>
</reference>
<dbReference type="STRING" id="6335.A0A0V1KL70"/>
<evidence type="ECO:0000313" key="2">
    <source>
        <dbReference type="EMBL" id="KRZ47906.1"/>
    </source>
</evidence>
<dbReference type="InterPro" id="IPR036397">
    <property type="entry name" value="RNaseH_sf"/>
</dbReference>
<sequence>MGELPAERVTPTGPFQYVGIIFAGLIIARSGKTRHELVKMYVCVFTCLVVRVIHLELVMDMDYELPGRVTWVYFEASSTQAHPRTLADERIEWKFITERAPWCGGCWERLVQSVKLSLIKVLGRKRVNPEELRTVLCEIEAIINDRTLTIVSDRAYDDMALNPAHFLSSRELSSLPDRDRHYKLVRRDIRSLALLHRRWRHQRKMVDHLWSHWKREYLVTLSAPGKWKEPGQQPSVGDIVLMTEQNLPRS</sequence>
<feature type="domain" description="DUF5641" evidence="1">
    <location>
        <begin position="197"/>
        <end position="249"/>
    </location>
</feature>
<evidence type="ECO:0000259" key="1">
    <source>
        <dbReference type="Pfam" id="PF18701"/>
    </source>
</evidence>
<proteinExistence type="predicted"/>
<gene>
    <name evidence="2" type="ORF">T02_565</name>
</gene>
<accession>A0A0V1KL70</accession>